<dbReference type="EMBL" id="JACIEP010000014">
    <property type="protein sequence ID" value="MBB4037464.1"/>
    <property type="molecule type" value="Genomic_DNA"/>
</dbReference>
<sequence>MKKFLLMLVLGAFFYSCNDDETRINWDEPDPNYHAKEFLQDTKESLKQEHKINTADLPVTITLKEGVKITIPQNAFTKNGQPITGEFTVEAYEMLKPSSMIFSGTNTNYYNGSYFESDGFIFIDVKQNGVSVDQQLNAPVTISIPTDKEDGTFTQLWKGNEESGDNDDQFAWEDPEKDDFVEVGQEERGVFSNNKQFEFLIGKLGWINCDISWNSTNGMTTIRINLYGQFDKLASYLGYEGDTFVFFRAKGVLVLVQIYTADGTNTVKSYDNGMPIGAEGKLVAYSVKEGKFSYDEKEITITADMSIDLDLKDISKDDLEKNIKALDTYE</sequence>
<organism evidence="1 2">
    <name type="scientific">Dysgonomonas hofstadii</name>
    <dbReference type="NCBI Taxonomy" id="637886"/>
    <lineage>
        <taxon>Bacteria</taxon>
        <taxon>Pseudomonadati</taxon>
        <taxon>Bacteroidota</taxon>
        <taxon>Bacteroidia</taxon>
        <taxon>Bacteroidales</taxon>
        <taxon>Dysgonomonadaceae</taxon>
        <taxon>Dysgonomonas</taxon>
    </lineage>
</organism>
<comment type="caution">
    <text evidence="1">The sequence shown here is derived from an EMBL/GenBank/DDBJ whole genome shotgun (WGS) entry which is preliminary data.</text>
</comment>
<dbReference type="AlphaFoldDB" id="A0A840CUV7"/>
<gene>
    <name evidence="1" type="ORF">GGR21_003381</name>
</gene>
<reference evidence="1 2" key="1">
    <citation type="submission" date="2020-08" db="EMBL/GenBank/DDBJ databases">
        <title>Genomic Encyclopedia of Type Strains, Phase IV (KMG-IV): sequencing the most valuable type-strain genomes for metagenomic binning, comparative biology and taxonomic classification.</title>
        <authorList>
            <person name="Goeker M."/>
        </authorList>
    </citation>
    <scope>NUCLEOTIDE SEQUENCE [LARGE SCALE GENOMIC DNA]</scope>
    <source>
        <strain evidence="1 2">DSM 104969</strain>
    </source>
</reference>
<evidence type="ECO:0000313" key="1">
    <source>
        <dbReference type="EMBL" id="MBB4037464.1"/>
    </source>
</evidence>
<dbReference type="PROSITE" id="PS51257">
    <property type="entry name" value="PROKAR_LIPOPROTEIN"/>
    <property type="match status" value="1"/>
</dbReference>
<evidence type="ECO:0000313" key="2">
    <source>
        <dbReference type="Proteomes" id="UP000555103"/>
    </source>
</evidence>
<dbReference type="RefSeq" id="WP_183308309.1">
    <property type="nucleotide sequence ID" value="NZ_JACIEP010000014.1"/>
</dbReference>
<name>A0A840CUV7_9BACT</name>
<keyword evidence="2" id="KW-1185">Reference proteome</keyword>
<proteinExistence type="predicted"/>
<protein>
    <submittedName>
        <fullName evidence="1">Uncharacterized protein</fullName>
    </submittedName>
</protein>
<accession>A0A840CUV7</accession>
<dbReference type="Proteomes" id="UP000555103">
    <property type="component" value="Unassembled WGS sequence"/>
</dbReference>